<evidence type="ECO:0000256" key="1">
    <source>
        <dbReference type="SAM" id="MobiDB-lite"/>
    </source>
</evidence>
<comment type="caution">
    <text evidence="3">The sequence shown here is derived from an EMBL/GenBank/DDBJ whole genome shotgun (WGS) entry which is preliminary data.</text>
</comment>
<proteinExistence type="predicted"/>
<reference evidence="3 4" key="1">
    <citation type="submission" date="2023-01" db="EMBL/GenBank/DDBJ databases">
        <title>Analysis of 21 Apiospora genomes using comparative genomics revels a genus with tremendous synthesis potential of carbohydrate active enzymes and secondary metabolites.</title>
        <authorList>
            <person name="Sorensen T."/>
        </authorList>
    </citation>
    <scope>NUCLEOTIDE SEQUENCE [LARGE SCALE GENOMIC DNA]</scope>
    <source>
        <strain evidence="3 4">CBS 83171</strain>
    </source>
</reference>
<dbReference type="Proteomes" id="UP001446871">
    <property type="component" value="Unassembled WGS sequence"/>
</dbReference>
<organism evidence="3 4">
    <name type="scientific">Apiospora saccharicola</name>
    <dbReference type="NCBI Taxonomy" id="335842"/>
    <lineage>
        <taxon>Eukaryota</taxon>
        <taxon>Fungi</taxon>
        <taxon>Dikarya</taxon>
        <taxon>Ascomycota</taxon>
        <taxon>Pezizomycotina</taxon>
        <taxon>Sordariomycetes</taxon>
        <taxon>Xylariomycetidae</taxon>
        <taxon>Amphisphaeriales</taxon>
        <taxon>Apiosporaceae</taxon>
        <taxon>Apiospora</taxon>
    </lineage>
</organism>
<name>A0ABR1VNR4_9PEZI</name>
<feature type="domain" description="MACPF" evidence="2">
    <location>
        <begin position="127"/>
        <end position="276"/>
    </location>
</feature>
<accession>A0ABR1VNR4</accession>
<dbReference type="Pfam" id="PF01823">
    <property type="entry name" value="MACPF"/>
    <property type="match status" value="1"/>
</dbReference>
<evidence type="ECO:0000313" key="3">
    <source>
        <dbReference type="EMBL" id="KAK8072807.1"/>
    </source>
</evidence>
<dbReference type="InterPro" id="IPR020864">
    <property type="entry name" value="MACPF"/>
</dbReference>
<dbReference type="EMBL" id="JAQQWM010000003">
    <property type="protein sequence ID" value="KAK8072807.1"/>
    <property type="molecule type" value="Genomic_DNA"/>
</dbReference>
<feature type="region of interest" description="Disordered" evidence="1">
    <location>
        <begin position="42"/>
        <end position="61"/>
    </location>
</feature>
<keyword evidence="4" id="KW-1185">Reference proteome</keyword>
<evidence type="ECO:0000259" key="2">
    <source>
        <dbReference type="Pfam" id="PF01823"/>
    </source>
</evidence>
<protein>
    <recommendedName>
        <fullName evidence="2">MACPF domain-containing protein</fullName>
    </recommendedName>
</protein>
<gene>
    <name evidence="3" type="ORF">PG996_006155</name>
</gene>
<evidence type="ECO:0000313" key="4">
    <source>
        <dbReference type="Proteomes" id="UP001446871"/>
    </source>
</evidence>
<sequence>MAMSPTFQDFARLSFCTQKGAVFADSYLLRAYLGHIREGSSQNLTGKNSNQNSASKGSSQTPLDTTIDVYLQKEVMDSTQIVRAGFGRTIDAQKLAYLKQSFDENAFKILTGTAAKSGNIFGCSLAASASYSQSSIAATTAEVTSHKTQVTIAYNFPRVTVSLGSDDLELTAECKAAFAEGTTTEAMKKFLADYGEFFSSRVQLGGRLFATEEAESNTESDTSNVKKSMKAAAAVSFSGGGYGVSASTSAASQSSASTASKSASSQDKTTHIIDVIKNMRGYSQLAESLASLRDAAKEDADSVMDVLQEKNKVVVDGRFTLQLEGEIEGRYLTGRSRKYFDLKYVCNQYNNKFSASVSPPDCFANRGAILIGAASTPFTVDELKWHVCYNTPYRLQAKTDKWYLRLDSTAGIRWPYGDDFYREKSLPLLEAISKKLPETDARIVFRNADSSDQESTSQVEDVAVVTMHFCQDDDPSVQLGHAFIAGRDDHRIYLAVSKDEEKHKPVRLTIRNRDW</sequence>